<evidence type="ECO:0000256" key="1">
    <source>
        <dbReference type="SAM" id="MobiDB-lite"/>
    </source>
</evidence>
<organism evidence="2 3">
    <name type="scientific">Cohnella boryungensis</name>
    <dbReference type="NCBI Taxonomy" id="768479"/>
    <lineage>
        <taxon>Bacteria</taxon>
        <taxon>Bacillati</taxon>
        <taxon>Bacillota</taxon>
        <taxon>Bacilli</taxon>
        <taxon>Bacillales</taxon>
        <taxon>Paenibacillaceae</taxon>
        <taxon>Cohnella</taxon>
    </lineage>
</organism>
<sequence length="228" mass="25122">MGMSEADVVIDQDETKRTTQAGPELTYDEAEQTALLARTLDRLGNRAGLPPLMPEGPWHPGIDTEIANVSLIWLSAERADGVPSAAAYLAALHLWNDNLSAAHEIVQSAETPTAMLLHGIVHRREGDYDNARYWFRQAGNHPAYHGLQVRVAAYLKSSRPVGGAVGDALEQMGAQGSWNPYLFVSAAAMLEYRTEEREARARLEYVQQLELEAAIRFLEGNLGALRDE</sequence>
<name>A0ABV8SBJ9_9BACL</name>
<evidence type="ECO:0008006" key="4">
    <source>
        <dbReference type="Google" id="ProtNLM"/>
    </source>
</evidence>
<keyword evidence="3" id="KW-1185">Reference proteome</keyword>
<evidence type="ECO:0000313" key="2">
    <source>
        <dbReference type="EMBL" id="MFC4304951.1"/>
    </source>
</evidence>
<dbReference type="Proteomes" id="UP001595755">
    <property type="component" value="Unassembled WGS sequence"/>
</dbReference>
<dbReference type="EMBL" id="JBHSED010000035">
    <property type="protein sequence ID" value="MFC4304951.1"/>
    <property type="molecule type" value="Genomic_DNA"/>
</dbReference>
<gene>
    <name evidence="2" type="ORF">ACFO1S_16085</name>
</gene>
<evidence type="ECO:0000313" key="3">
    <source>
        <dbReference type="Proteomes" id="UP001595755"/>
    </source>
</evidence>
<accession>A0ABV8SBJ9</accession>
<protein>
    <recommendedName>
        <fullName evidence="4">Tetratricopeptide repeat protein</fullName>
    </recommendedName>
</protein>
<feature type="region of interest" description="Disordered" evidence="1">
    <location>
        <begin position="1"/>
        <end position="23"/>
    </location>
</feature>
<proteinExistence type="predicted"/>
<reference evidence="3" key="1">
    <citation type="journal article" date="2019" name="Int. J. Syst. Evol. Microbiol.">
        <title>The Global Catalogue of Microorganisms (GCM) 10K type strain sequencing project: providing services to taxonomists for standard genome sequencing and annotation.</title>
        <authorList>
            <consortium name="The Broad Institute Genomics Platform"/>
            <consortium name="The Broad Institute Genome Sequencing Center for Infectious Disease"/>
            <person name="Wu L."/>
            <person name="Ma J."/>
        </authorList>
    </citation>
    <scope>NUCLEOTIDE SEQUENCE [LARGE SCALE GENOMIC DNA]</scope>
    <source>
        <strain evidence="3">CGMCC 4.1641</strain>
    </source>
</reference>
<comment type="caution">
    <text evidence="2">The sequence shown here is derived from an EMBL/GenBank/DDBJ whole genome shotgun (WGS) entry which is preliminary data.</text>
</comment>